<feature type="region of interest" description="Disordered" evidence="1">
    <location>
        <begin position="120"/>
        <end position="163"/>
    </location>
</feature>
<organism evidence="2 3">
    <name type="scientific">Puccinia sorghi</name>
    <dbReference type="NCBI Taxonomy" id="27349"/>
    <lineage>
        <taxon>Eukaryota</taxon>
        <taxon>Fungi</taxon>
        <taxon>Dikarya</taxon>
        <taxon>Basidiomycota</taxon>
        <taxon>Pucciniomycotina</taxon>
        <taxon>Pucciniomycetes</taxon>
        <taxon>Pucciniales</taxon>
        <taxon>Pucciniaceae</taxon>
        <taxon>Puccinia</taxon>
    </lineage>
</organism>
<reference evidence="2 3" key="1">
    <citation type="submission" date="2015-08" db="EMBL/GenBank/DDBJ databases">
        <title>Next Generation Sequencing and Analysis of the Genome of Puccinia sorghi L Schw, the Causal Agent of Maize Common Rust.</title>
        <authorList>
            <person name="Rochi L."/>
            <person name="Burguener G."/>
            <person name="Darino M."/>
            <person name="Turjanski A."/>
            <person name="Kreff E."/>
            <person name="Dieguez M.J."/>
            <person name="Sacco F."/>
        </authorList>
    </citation>
    <scope>NUCLEOTIDE SEQUENCE [LARGE SCALE GENOMIC DNA]</scope>
    <source>
        <strain evidence="2 3">RO10H11247</strain>
    </source>
</reference>
<feature type="compositionally biased region" description="Polar residues" evidence="1">
    <location>
        <begin position="247"/>
        <end position="269"/>
    </location>
</feature>
<feature type="region of interest" description="Disordered" evidence="1">
    <location>
        <begin position="189"/>
        <end position="269"/>
    </location>
</feature>
<proteinExistence type="predicted"/>
<comment type="caution">
    <text evidence="2">The sequence shown here is derived from an EMBL/GenBank/DDBJ whole genome shotgun (WGS) entry which is preliminary data.</text>
</comment>
<dbReference type="VEuPathDB" id="FungiDB:VP01_5840g1"/>
<evidence type="ECO:0000256" key="1">
    <source>
        <dbReference type="SAM" id="MobiDB-lite"/>
    </source>
</evidence>
<gene>
    <name evidence="2" type="ORF">VP01_5840g1</name>
</gene>
<dbReference type="Proteomes" id="UP000037035">
    <property type="component" value="Unassembled WGS sequence"/>
</dbReference>
<dbReference type="EMBL" id="LAVV01011097">
    <property type="protein sequence ID" value="KNZ48197.1"/>
    <property type="molecule type" value="Genomic_DNA"/>
</dbReference>
<protein>
    <submittedName>
        <fullName evidence="2">Uncharacterized protein</fullName>
    </submittedName>
</protein>
<evidence type="ECO:0000313" key="3">
    <source>
        <dbReference type="Proteomes" id="UP000037035"/>
    </source>
</evidence>
<sequence>MFYLLLLRLKTFTVDLKTNTKLINYYLTLIKIHHKYFIKNYQPTHWENLTQDEQKRIIEQKLLDRQEEILKARLEINKFFCLHRKFCPTPAFFLVSTINTSTVVPNTTNLVPNAEFTTEEYNPKTNQTDNEDFIDWGKCPQPEPNTPNLHKHSRQPPKPKNSLAKVTKVVESPTDLATRVQQMNFKRIEQVETTSSDSIELDNPPPSLDAAQKPPTPLEDKESLPSHQQELKRQEAIQYLRKDARQQPRQVGQSSGDSLSSERPTPCQI</sequence>
<evidence type="ECO:0000313" key="2">
    <source>
        <dbReference type="EMBL" id="KNZ48197.1"/>
    </source>
</evidence>
<name>A0A0L6UIT4_9BASI</name>
<accession>A0A0L6UIT4</accession>
<feature type="compositionally biased region" description="Basic and acidic residues" evidence="1">
    <location>
        <begin position="218"/>
        <end position="246"/>
    </location>
</feature>
<keyword evidence="3" id="KW-1185">Reference proteome</keyword>
<dbReference type="AlphaFoldDB" id="A0A0L6UIT4"/>